<dbReference type="GO" id="GO:0009294">
    <property type="term" value="P:DNA-mediated transformation"/>
    <property type="evidence" value="ECO:0007669"/>
    <property type="project" value="InterPro"/>
</dbReference>
<dbReference type="InterPro" id="IPR057666">
    <property type="entry name" value="DrpA_SLOG"/>
</dbReference>
<accession>H6SJV2</accession>
<dbReference type="SUPFAM" id="SSF102405">
    <property type="entry name" value="MCP/YpsA-like"/>
    <property type="match status" value="1"/>
</dbReference>
<dbReference type="Pfam" id="PF02481">
    <property type="entry name" value="DNA_processg_A"/>
    <property type="match status" value="1"/>
</dbReference>
<evidence type="ECO:0000256" key="1">
    <source>
        <dbReference type="ARBA" id="ARBA00006525"/>
    </source>
</evidence>
<evidence type="ECO:0000313" key="5">
    <source>
        <dbReference type="Proteomes" id="UP000033220"/>
    </source>
</evidence>
<dbReference type="RefSeq" id="WP_014414906.1">
    <property type="nucleotide sequence ID" value="NC_017059.1"/>
</dbReference>
<dbReference type="STRING" id="1150469.RSPPHO_01641"/>
<sequence>MLAGFLDRTISVARLRALLGRGAALGLALEKWQRAGLWVMTRSDPDYPERLKRRLRAESPAVLFGCGSKALLNTGGIAVVGARDAQDEDLAAAETLGAQAAAQGYTLVSGGARGVDQRAMLGALERRGTAVGVLADSLLRSATSSLYRNALLAGALVLVSPFNPEAGFHVGTAMARNRYIYCLADAAVVISSTREKGGTWSGAIENIQAKWVPLWVRPSTDPQSGNVDLAERGAPWLPDPLPALSSLLEKPAVPLVPAAFPQPAPRDEPQGEAEATRQGPPSTVPAPVSPAPPAPSDLEFYPLFLRRLLDLTAAAPLTLEDLAARLDLERAQVAAWLKRAEGEGKVARRIRPVRYQASVPGQGQASLF</sequence>
<proteinExistence type="inferred from homology"/>
<dbReference type="PANTHER" id="PTHR43022">
    <property type="entry name" value="PROTEIN SMF"/>
    <property type="match status" value="1"/>
</dbReference>
<feature type="domain" description="Smf/DprA SLOG" evidence="3">
    <location>
        <begin position="39"/>
        <end position="236"/>
    </location>
</feature>
<dbReference type="PATRIC" id="fig|1150469.3.peg.1847"/>
<comment type="similarity">
    <text evidence="1">Belongs to the DprA/Smf family.</text>
</comment>
<name>H6SJV2_PARPM</name>
<organism evidence="4 5">
    <name type="scientific">Pararhodospirillum photometricum DSM 122</name>
    <dbReference type="NCBI Taxonomy" id="1150469"/>
    <lineage>
        <taxon>Bacteria</taxon>
        <taxon>Pseudomonadati</taxon>
        <taxon>Pseudomonadota</taxon>
        <taxon>Alphaproteobacteria</taxon>
        <taxon>Rhodospirillales</taxon>
        <taxon>Rhodospirillaceae</taxon>
        <taxon>Pararhodospirillum</taxon>
    </lineage>
</organism>
<dbReference type="EMBL" id="HE663493">
    <property type="protein sequence ID" value="CCG08267.1"/>
    <property type="molecule type" value="Genomic_DNA"/>
</dbReference>
<dbReference type="Gene3D" id="3.40.50.450">
    <property type="match status" value="1"/>
</dbReference>
<dbReference type="PANTHER" id="PTHR43022:SF1">
    <property type="entry name" value="PROTEIN SMF"/>
    <property type="match status" value="1"/>
</dbReference>
<dbReference type="InterPro" id="IPR003488">
    <property type="entry name" value="DprA"/>
</dbReference>
<keyword evidence="5" id="KW-1185">Reference proteome</keyword>
<feature type="compositionally biased region" description="Pro residues" evidence="2">
    <location>
        <begin position="282"/>
        <end position="293"/>
    </location>
</feature>
<dbReference type="Proteomes" id="UP000033220">
    <property type="component" value="Chromosome DSM 122"/>
</dbReference>
<protein>
    <recommendedName>
        <fullName evidence="3">Smf/DprA SLOG domain-containing protein</fullName>
    </recommendedName>
</protein>
<dbReference type="HOGENOM" id="CLU_043668_0_0_5"/>
<gene>
    <name evidence="4" type="ORF">RSPPHO_01641</name>
</gene>
<reference evidence="4 5" key="1">
    <citation type="submission" date="2012-02" db="EMBL/GenBank/DDBJ databases">
        <title>Shotgun genome sequence of Phaeospirillum photometricum DSM 122.</title>
        <authorList>
            <person name="Duquesne K."/>
            <person name="Sturgis J."/>
        </authorList>
    </citation>
    <scope>NUCLEOTIDE SEQUENCE [LARGE SCALE GENOMIC DNA]</scope>
    <source>
        <strain evidence="5">DSM122</strain>
    </source>
</reference>
<feature type="region of interest" description="Disordered" evidence="2">
    <location>
        <begin position="258"/>
        <end position="293"/>
    </location>
</feature>
<evidence type="ECO:0000256" key="2">
    <source>
        <dbReference type="SAM" id="MobiDB-lite"/>
    </source>
</evidence>
<dbReference type="eggNOG" id="COG0758">
    <property type="taxonomic scope" value="Bacteria"/>
</dbReference>
<dbReference type="KEGG" id="rpm:RSPPHO_01641"/>
<evidence type="ECO:0000313" key="4">
    <source>
        <dbReference type="EMBL" id="CCG08267.1"/>
    </source>
</evidence>
<dbReference type="AlphaFoldDB" id="H6SJV2"/>
<evidence type="ECO:0000259" key="3">
    <source>
        <dbReference type="Pfam" id="PF02481"/>
    </source>
</evidence>